<reference evidence="1" key="1">
    <citation type="submission" date="2021-02" db="EMBL/GenBank/DDBJ databases">
        <authorList>
            <person name="Nowell W R."/>
        </authorList>
    </citation>
    <scope>NUCLEOTIDE SEQUENCE</scope>
</reference>
<evidence type="ECO:0000313" key="1">
    <source>
        <dbReference type="EMBL" id="CAF4279808.1"/>
    </source>
</evidence>
<accession>A0A820GMU1</accession>
<evidence type="ECO:0000313" key="2">
    <source>
        <dbReference type="Proteomes" id="UP000663836"/>
    </source>
</evidence>
<comment type="caution">
    <text evidence="1">The sequence shown here is derived from an EMBL/GenBank/DDBJ whole genome shotgun (WGS) entry which is preliminary data.</text>
</comment>
<proteinExistence type="predicted"/>
<gene>
    <name evidence="1" type="ORF">JBS370_LOCUS39716</name>
</gene>
<feature type="non-terminal residue" evidence="1">
    <location>
        <position position="14"/>
    </location>
</feature>
<organism evidence="1 2">
    <name type="scientific">Rotaria sordida</name>
    <dbReference type="NCBI Taxonomy" id="392033"/>
    <lineage>
        <taxon>Eukaryota</taxon>
        <taxon>Metazoa</taxon>
        <taxon>Spiralia</taxon>
        <taxon>Gnathifera</taxon>
        <taxon>Rotifera</taxon>
        <taxon>Eurotatoria</taxon>
        <taxon>Bdelloidea</taxon>
        <taxon>Philodinida</taxon>
        <taxon>Philodinidae</taxon>
        <taxon>Rotaria</taxon>
    </lineage>
</organism>
<name>A0A820GMU1_9BILA</name>
<dbReference type="EMBL" id="CAJOBD010029690">
    <property type="protein sequence ID" value="CAF4279808.1"/>
    <property type="molecule type" value="Genomic_DNA"/>
</dbReference>
<sequence>MIDHNYLKELRNKL</sequence>
<dbReference type="Proteomes" id="UP000663836">
    <property type="component" value="Unassembled WGS sequence"/>
</dbReference>
<protein>
    <submittedName>
        <fullName evidence="1">Uncharacterized protein</fullName>
    </submittedName>
</protein>